<evidence type="ECO:0000313" key="3">
    <source>
        <dbReference type="Proteomes" id="UP000001029"/>
    </source>
</evidence>
<dbReference type="GO" id="GO:0003677">
    <property type="term" value="F:DNA binding"/>
    <property type="evidence" value="ECO:0007669"/>
    <property type="project" value="InterPro"/>
</dbReference>
<name>B2KD16_ELUMP</name>
<dbReference type="OrthoDB" id="9851731at2"/>
<dbReference type="GO" id="GO:0006355">
    <property type="term" value="P:regulation of DNA-templated transcription"/>
    <property type="evidence" value="ECO:0007669"/>
    <property type="project" value="InterPro"/>
</dbReference>
<dbReference type="RefSeq" id="WP_012415027.1">
    <property type="nucleotide sequence ID" value="NC_010644.1"/>
</dbReference>
<gene>
    <name evidence="2" type="ordered locus">Emin_0857</name>
</gene>
<sequence>MVESSFMILQHIGSIVSDDGMEEVKFSIDAYRGYRYASIRKYLKSESYSGATRAGITMTPEIVKGVASVLEPLPDDASKLEDKEIGKFAKHPGMSVIVRVSSFKGARGLDLRQWQEDDIYTGWTKKGIRLPLNKMGEIKKLFKEMSVYFAQKPGNEK</sequence>
<dbReference type="Pfam" id="PF02229">
    <property type="entry name" value="PC4"/>
    <property type="match status" value="1"/>
</dbReference>
<dbReference type="EMBL" id="CP001055">
    <property type="protein sequence ID" value="ACC98412.1"/>
    <property type="molecule type" value="Genomic_DNA"/>
</dbReference>
<feature type="domain" description="Transcriptional coactivator p15 (PC4) C-terminal" evidence="1">
    <location>
        <begin position="98"/>
        <end position="140"/>
    </location>
</feature>
<protein>
    <recommendedName>
        <fullName evidence="1">Transcriptional coactivator p15 (PC4) C-terminal domain-containing protein</fullName>
    </recommendedName>
</protein>
<keyword evidence="3" id="KW-1185">Reference proteome</keyword>
<dbReference type="KEGG" id="emi:Emin_0857"/>
<dbReference type="InterPro" id="IPR003173">
    <property type="entry name" value="PC4_C"/>
</dbReference>
<evidence type="ECO:0000313" key="2">
    <source>
        <dbReference type="EMBL" id="ACC98412.1"/>
    </source>
</evidence>
<dbReference type="HOGENOM" id="CLU_1675134_0_0_0"/>
<proteinExistence type="predicted"/>
<evidence type="ECO:0000259" key="1">
    <source>
        <dbReference type="Pfam" id="PF02229"/>
    </source>
</evidence>
<dbReference type="Gene3D" id="2.30.31.10">
    <property type="entry name" value="Transcriptional Coactivator Pc4, Chain A"/>
    <property type="match status" value="2"/>
</dbReference>
<dbReference type="InterPro" id="IPR009044">
    <property type="entry name" value="ssDNA-bd_transcriptional_reg"/>
</dbReference>
<reference evidence="2 3" key="1">
    <citation type="journal article" date="2009" name="Appl. Environ. Microbiol.">
        <title>Genomic analysis of 'Elusimicrobium minutum,' the first cultivated representative of the phylum 'Elusimicrobia' (formerly termite group 1).</title>
        <authorList>
            <person name="Herlemann D.P.R."/>
            <person name="Geissinger O."/>
            <person name="Ikeda-Ohtsubo W."/>
            <person name="Kunin V."/>
            <person name="Sun H."/>
            <person name="Lapidus A."/>
            <person name="Hugenholtz P."/>
            <person name="Brune A."/>
        </authorList>
    </citation>
    <scope>NUCLEOTIDE SEQUENCE [LARGE SCALE GENOMIC DNA]</scope>
    <source>
        <strain evidence="2 3">Pei191</strain>
    </source>
</reference>
<dbReference type="AlphaFoldDB" id="B2KD16"/>
<dbReference type="Proteomes" id="UP000001029">
    <property type="component" value="Chromosome"/>
</dbReference>
<accession>B2KD16</accession>
<dbReference type="STRING" id="445932.Emin_0857"/>
<organism evidence="2 3">
    <name type="scientific">Elusimicrobium minutum (strain Pei191)</name>
    <dbReference type="NCBI Taxonomy" id="445932"/>
    <lineage>
        <taxon>Bacteria</taxon>
        <taxon>Pseudomonadati</taxon>
        <taxon>Elusimicrobiota</taxon>
        <taxon>Elusimicrobia</taxon>
        <taxon>Elusimicrobiales</taxon>
        <taxon>Elusimicrobiaceae</taxon>
        <taxon>Elusimicrobium</taxon>
    </lineage>
</organism>